<dbReference type="AlphaFoldDB" id="A0A401PSD6"/>
<evidence type="ECO:0000256" key="2">
    <source>
        <dbReference type="ARBA" id="ARBA00008921"/>
    </source>
</evidence>
<dbReference type="OrthoDB" id="9828391at2759"/>
<dbReference type="InterPro" id="IPR036116">
    <property type="entry name" value="FN3_sf"/>
</dbReference>
<keyword evidence="9" id="KW-0325">Glycoprotein</keyword>
<protein>
    <recommendedName>
        <fullName evidence="10">Fibronectin type-III domain-containing protein</fullName>
    </recommendedName>
</protein>
<keyword evidence="3" id="KW-0812">Transmembrane</keyword>
<keyword evidence="4" id="KW-0732">Signal</keyword>
<dbReference type="STRING" id="75743.A0A401PSD6"/>
<comment type="caution">
    <text evidence="11">The sequence shown here is derived from an EMBL/GenBank/DDBJ whole genome shotgun (WGS) entry which is preliminary data.</text>
</comment>
<dbReference type="PROSITE" id="PS50853">
    <property type="entry name" value="FN3"/>
    <property type="match status" value="1"/>
</dbReference>
<gene>
    <name evidence="11" type="ORF">scyTo_0017412</name>
</gene>
<proteinExistence type="inferred from homology"/>
<evidence type="ECO:0000256" key="7">
    <source>
        <dbReference type="ARBA" id="ARBA00023136"/>
    </source>
</evidence>
<dbReference type="Pfam" id="PF00041">
    <property type="entry name" value="fn3"/>
    <property type="match status" value="1"/>
</dbReference>
<dbReference type="PANTHER" id="PTHR48423:SF1">
    <property type="entry name" value="INTERLEUKIN-27 RECEPTOR SUBUNIT ALPHA"/>
    <property type="match status" value="1"/>
</dbReference>
<name>A0A401PSD6_SCYTO</name>
<evidence type="ECO:0000256" key="4">
    <source>
        <dbReference type="ARBA" id="ARBA00022729"/>
    </source>
</evidence>
<evidence type="ECO:0000256" key="5">
    <source>
        <dbReference type="ARBA" id="ARBA00022737"/>
    </source>
</evidence>
<keyword evidence="12" id="KW-1185">Reference proteome</keyword>
<reference evidence="11 12" key="1">
    <citation type="journal article" date="2018" name="Nat. Ecol. Evol.">
        <title>Shark genomes provide insights into elasmobranch evolution and the origin of vertebrates.</title>
        <authorList>
            <person name="Hara Y"/>
            <person name="Yamaguchi K"/>
            <person name="Onimaru K"/>
            <person name="Kadota M"/>
            <person name="Koyanagi M"/>
            <person name="Keeley SD"/>
            <person name="Tatsumi K"/>
            <person name="Tanaka K"/>
            <person name="Motone F"/>
            <person name="Kageyama Y"/>
            <person name="Nozu R"/>
            <person name="Adachi N"/>
            <person name="Nishimura O"/>
            <person name="Nakagawa R"/>
            <person name="Tanegashima C"/>
            <person name="Kiyatake I"/>
            <person name="Matsumoto R"/>
            <person name="Murakumo K"/>
            <person name="Nishida K"/>
            <person name="Terakita A"/>
            <person name="Kuratani S"/>
            <person name="Sato K"/>
            <person name="Hyodo S Kuraku.S."/>
        </authorList>
    </citation>
    <scope>NUCLEOTIDE SEQUENCE [LARGE SCALE GENOMIC DNA]</scope>
</reference>
<evidence type="ECO:0000256" key="9">
    <source>
        <dbReference type="ARBA" id="ARBA00023180"/>
    </source>
</evidence>
<dbReference type="InterPro" id="IPR013783">
    <property type="entry name" value="Ig-like_fold"/>
</dbReference>
<evidence type="ECO:0000313" key="12">
    <source>
        <dbReference type="Proteomes" id="UP000288216"/>
    </source>
</evidence>
<evidence type="ECO:0000256" key="1">
    <source>
        <dbReference type="ARBA" id="ARBA00004479"/>
    </source>
</evidence>
<dbReference type="Proteomes" id="UP000288216">
    <property type="component" value="Unassembled WGS sequence"/>
</dbReference>
<evidence type="ECO:0000256" key="6">
    <source>
        <dbReference type="ARBA" id="ARBA00022989"/>
    </source>
</evidence>
<feature type="domain" description="Fibronectin type-III" evidence="10">
    <location>
        <begin position="52"/>
        <end position="146"/>
    </location>
</feature>
<dbReference type="EMBL" id="BFAA01011295">
    <property type="protein sequence ID" value="GCB76017.1"/>
    <property type="molecule type" value="Genomic_DNA"/>
</dbReference>
<dbReference type="PANTHER" id="PTHR48423">
    <property type="entry name" value="INTERLEUKIN-27 RECEPTOR SUBUNIT ALPHA"/>
    <property type="match status" value="1"/>
</dbReference>
<accession>A0A401PSD6</accession>
<dbReference type="GO" id="GO:0005886">
    <property type="term" value="C:plasma membrane"/>
    <property type="evidence" value="ECO:0007669"/>
    <property type="project" value="UniProtKB-ARBA"/>
</dbReference>
<sequence length="160" mass="17609">MTWKKVAADITSCVLQENIEPMKRYSISVFPLLPNGVASPISTEAYSKQGAPLIGPKVSGNYISKSQAEVIWEKIPINKCQGFIRNYTIFYSDKLGPVRYVMSDVAERKYTLTGLLAATDYMVKVMATTDAGGTNGSVVNLTTKKSGKYQLVNVPNNQQF</sequence>
<evidence type="ECO:0000313" key="11">
    <source>
        <dbReference type="EMBL" id="GCB76017.1"/>
    </source>
</evidence>
<evidence type="ECO:0000259" key="10">
    <source>
        <dbReference type="PROSITE" id="PS50853"/>
    </source>
</evidence>
<keyword evidence="8" id="KW-0675">Receptor</keyword>
<dbReference type="SUPFAM" id="SSF49265">
    <property type="entry name" value="Fibronectin type III"/>
    <property type="match status" value="1"/>
</dbReference>
<dbReference type="CDD" id="cd00063">
    <property type="entry name" value="FN3"/>
    <property type="match status" value="1"/>
</dbReference>
<dbReference type="InterPro" id="IPR003961">
    <property type="entry name" value="FN3_dom"/>
</dbReference>
<comment type="subcellular location">
    <subcellularLocation>
        <location evidence="1">Membrane</location>
        <topology evidence="1">Single-pass type I membrane protein</topology>
    </subcellularLocation>
</comment>
<keyword evidence="5" id="KW-0677">Repeat</keyword>
<keyword evidence="7" id="KW-0472">Membrane</keyword>
<evidence type="ECO:0000256" key="8">
    <source>
        <dbReference type="ARBA" id="ARBA00023170"/>
    </source>
</evidence>
<keyword evidence="6" id="KW-1133">Transmembrane helix</keyword>
<dbReference type="Gene3D" id="2.60.40.10">
    <property type="entry name" value="Immunoglobulins"/>
    <property type="match status" value="2"/>
</dbReference>
<organism evidence="11 12">
    <name type="scientific">Scyliorhinus torazame</name>
    <name type="common">Cloudy catshark</name>
    <name type="synonym">Catulus torazame</name>
    <dbReference type="NCBI Taxonomy" id="75743"/>
    <lineage>
        <taxon>Eukaryota</taxon>
        <taxon>Metazoa</taxon>
        <taxon>Chordata</taxon>
        <taxon>Craniata</taxon>
        <taxon>Vertebrata</taxon>
        <taxon>Chondrichthyes</taxon>
        <taxon>Elasmobranchii</taxon>
        <taxon>Galeomorphii</taxon>
        <taxon>Galeoidea</taxon>
        <taxon>Carcharhiniformes</taxon>
        <taxon>Scyliorhinidae</taxon>
        <taxon>Scyliorhinus</taxon>
    </lineage>
</organism>
<dbReference type="InterPro" id="IPR052672">
    <property type="entry name" value="Type1_Cytokine_Rcpt_Type2"/>
</dbReference>
<evidence type="ECO:0000256" key="3">
    <source>
        <dbReference type="ARBA" id="ARBA00022692"/>
    </source>
</evidence>
<comment type="similarity">
    <text evidence="2">Belongs to the type I cytokine receptor family. Type 2 subfamily.</text>
</comment>